<dbReference type="Pfam" id="PF01207">
    <property type="entry name" value="Dus"/>
    <property type="match status" value="1"/>
</dbReference>
<dbReference type="Gene3D" id="3.20.20.70">
    <property type="entry name" value="Aldolase class I"/>
    <property type="match status" value="1"/>
</dbReference>
<comment type="catalytic activity">
    <reaction evidence="12">
        <text>a 5,6-dihydrouridine in mRNA + NAD(+) = a uridine in mRNA + NADH + H(+)</text>
        <dbReference type="Rhea" id="RHEA:69851"/>
        <dbReference type="Rhea" id="RHEA-COMP:14658"/>
        <dbReference type="Rhea" id="RHEA-COMP:17789"/>
        <dbReference type="ChEBI" id="CHEBI:15378"/>
        <dbReference type="ChEBI" id="CHEBI:57540"/>
        <dbReference type="ChEBI" id="CHEBI:57945"/>
        <dbReference type="ChEBI" id="CHEBI:65315"/>
        <dbReference type="ChEBI" id="CHEBI:74443"/>
    </reaction>
    <physiologicalReaction direction="right-to-left" evidence="12">
        <dbReference type="Rhea" id="RHEA:69853"/>
    </physiologicalReaction>
</comment>
<dbReference type="STRING" id="97359.A0A550CFY7"/>
<feature type="domain" description="DUS-like FMN-binding" evidence="19">
    <location>
        <begin position="10"/>
        <end position="289"/>
    </location>
</feature>
<dbReference type="InterPro" id="IPR018517">
    <property type="entry name" value="tRNA_hU_synthase_CS"/>
</dbReference>
<evidence type="ECO:0000256" key="11">
    <source>
        <dbReference type="ARBA" id="ARBA00047652"/>
    </source>
</evidence>
<evidence type="ECO:0000256" key="16">
    <source>
        <dbReference type="PIRNR" id="PIRNR006621"/>
    </source>
</evidence>
<dbReference type="GO" id="GO:0102263">
    <property type="term" value="F:tRNA-dihydrouridine17 synthase activity"/>
    <property type="evidence" value="ECO:0007669"/>
    <property type="project" value="RHEA"/>
</dbReference>
<dbReference type="PANTHER" id="PTHR11082">
    <property type="entry name" value="TRNA-DIHYDROURIDINE SYNTHASE"/>
    <property type="match status" value="1"/>
</dbReference>
<dbReference type="InterPro" id="IPR035587">
    <property type="entry name" value="DUS-like_FMN-bd"/>
</dbReference>
<comment type="catalytic activity">
    <reaction evidence="10">
        <text>5,6-dihydrouridine(17) in tRNA + NAD(+) = uridine(17) in tRNA + NADH + H(+)</text>
        <dbReference type="Rhea" id="RHEA:53372"/>
        <dbReference type="Rhea" id="RHEA-COMP:13541"/>
        <dbReference type="Rhea" id="RHEA-COMP:13542"/>
        <dbReference type="ChEBI" id="CHEBI:15378"/>
        <dbReference type="ChEBI" id="CHEBI:57540"/>
        <dbReference type="ChEBI" id="CHEBI:57945"/>
        <dbReference type="ChEBI" id="CHEBI:65315"/>
        <dbReference type="ChEBI" id="CHEBI:74443"/>
        <dbReference type="EC" id="1.3.1.88"/>
    </reaction>
    <physiologicalReaction direction="right-to-left" evidence="10">
        <dbReference type="Rhea" id="RHEA:53374"/>
    </physiologicalReaction>
</comment>
<keyword evidence="5 16" id="KW-0819">tRNA processing</keyword>
<comment type="catalytic activity">
    <reaction evidence="14">
        <text>a 5,6-dihydrouridine in mRNA + NADP(+) = a uridine in mRNA + NADPH + H(+)</text>
        <dbReference type="Rhea" id="RHEA:69855"/>
        <dbReference type="Rhea" id="RHEA-COMP:14658"/>
        <dbReference type="Rhea" id="RHEA-COMP:17789"/>
        <dbReference type="ChEBI" id="CHEBI:15378"/>
        <dbReference type="ChEBI" id="CHEBI:57783"/>
        <dbReference type="ChEBI" id="CHEBI:58349"/>
        <dbReference type="ChEBI" id="CHEBI:65315"/>
        <dbReference type="ChEBI" id="CHEBI:74443"/>
    </reaction>
    <physiologicalReaction direction="right-to-left" evidence="14">
        <dbReference type="Rhea" id="RHEA:69857"/>
    </physiologicalReaction>
</comment>
<evidence type="ECO:0000256" key="7">
    <source>
        <dbReference type="ARBA" id="ARBA00023002"/>
    </source>
</evidence>
<evidence type="ECO:0000256" key="10">
    <source>
        <dbReference type="ARBA" id="ARBA00047287"/>
    </source>
</evidence>
<keyword evidence="2 16" id="KW-0285">Flavoprotein</keyword>
<dbReference type="Proteomes" id="UP000320762">
    <property type="component" value="Unassembled WGS sequence"/>
</dbReference>
<comment type="catalytic activity">
    <reaction evidence="11">
        <text>5,6-dihydrouridine(16) in tRNA + NADP(+) = uridine(16) in tRNA + NADPH + H(+)</text>
        <dbReference type="Rhea" id="RHEA:53376"/>
        <dbReference type="Rhea" id="RHEA-COMP:13543"/>
        <dbReference type="Rhea" id="RHEA-COMP:13544"/>
        <dbReference type="ChEBI" id="CHEBI:15378"/>
        <dbReference type="ChEBI" id="CHEBI:57783"/>
        <dbReference type="ChEBI" id="CHEBI:58349"/>
        <dbReference type="ChEBI" id="CHEBI:65315"/>
        <dbReference type="ChEBI" id="CHEBI:74443"/>
        <dbReference type="EC" id="1.3.1.88"/>
    </reaction>
    <physiologicalReaction direction="right-to-left" evidence="11">
        <dbReference type="Rhea" id="RHEA:53378"/>
    </physiologicalReaction>
</comment>
<evidence type="ECO:0000256" key="6">
    <source>
        <dbReference type="ARBA" id="ARBA00022857"/>
    </source>
</evidence>
<name>A0A550CFY7_9AGAR</name>
<organism evidence="20 21">
    <name type="scientific">Schizophyllum amplum</name>
    <dbReference type="NCBI Taxonomy" id="97359"/>
    <lineage>
        <taxon>Eukaryota</taxon>
        <taxon>Fungi</taxon>
        <taxon>Dikarya</taxon>
        <taxon>Basidiomycota</taxon>
        <taxon>Agaricomycotina</taxon>
        <taxon>Agaricomycetes</taxon>
        <taxon>Agaricomycetidae</taxon>
        <taxon>Agaricales</taxon>
        <taxon>Schizophyllaceae</taxon>
        <taxon>Schizophyllum</taxon>
    </lineage>
</organism>
<evidence type="ECO:0000256" key="14">
    <source>
        <dbReference type="ARBA" id="ARBA00049447"/>
    </source>
</evidence>
<comment type="similarity">
    <text evidence="9">Belongs to the Dus family. Dus1 subfamily.</text>
</comment>
<dbReference type="GO" id="GO:0106414">
    <property type="term" value="F:mRNA dihydrouridine synthase activity"/>
    <property type="evidence" value="ECO:0007669"/>
    <property type="project" value="RHEA"/>
</dbReference>
<dbReference type="PIRSF" id="PIRSF006621">
    <property type="entry name" value="Dus"/>
    <property type="match status" value="1"/>
</dbReference>
<evidence type="ECO:0000256" key="8">
    <source>
        <dbReference type="ARBA" id="ARBA00023027"/>
    </source>
</evidence>
<comment type="catalytic activity">
    <reaction evidence="13">
        <text>5,6-dihydrouridine(16) in tRNA + NAD(+) = uridine(16) in tRNA + NADH + H(+)</text>
        <dbReference type="Rhea" id="RHEA:53380"/>
        <dbReference type="Rhea" id="RHEA-COMP:13543"/>
        <dbReference type="Rhea" id="RHEA-COMP:13544"/>
        <dbReference type="ChEBI" id="CHEBI:15378"/>
        <dbReference type="ChEBI" id="CHEBI:57540"/>
        <dbReference type="ChEBI" id="CHEBI:57945"/>
        <dbReference type="ChEBI" id="CHEBI:65315"/>
        <dbReference type="ChEBI" id="CHEBI:74443"/>
        <dbReference type="EC" id="1.3.1.88"/>
    </reaction>
    <physiologicalReaction direction="right-to-left" evidence="13">
        <dbReference type="Rhea" id="RHEA:53382"/>
    </physiologicalReaction>
</comment>
<dbReference type="EMBL" id="VDMD01000009">
    <property type="protein sequence ID" value="TRM63722.1"/>
    <property type="molecule type" value="Genomic_DNA"/>
</dbReference>
<dbReference type="AlphaFoldDB" id="A0A550CFY7"/>
<comment type="catalytic activity">
    <reaction evidence="15">
        <text>5,6-dihydrouridine(17) in tRNA + NADP(+) = uridine(17) in tRNA + NADPH + H(+)</text>
        <dbReference type="Rhea" id="RHEA:53368"/>
        <dbReference type="Rhea" id="RHEA-COMP:13541"/>
        <dbReference type="Rhea" id="RHEA-COMP:13542"/>
        <dbReference type="ChEBI" id="CHEBI:15378"/>
        <dbReference type="ChEBI" id="CHEBI:57783"/>
        <dbReference type="ChEBI" id="CHEBI:58349"/>
        <dbReference type="ChEBI" id="CHEBI:65315"/>
        <dbReference type="ChEBI" id="CHEBI:74443"/>
        <dbReference type="EC" id="1.3.1.88"/>
    </reaction>
    <physiologicalReaction direction="right-to-left" evidence="15">
        <dbReference type="Rhea" id="RHEA:53370"/>
    </physiologicalReaction>
</comment>
<evidence type="ECO:0000256" key="15">
    <source>
        <dbReference type="ARBA" id="ARBA00049467"/>
    </source>
</evidence>
<dbReference type="GO" id="GO:0006397">
    <property type="term" value="P:mRNA processing"/>
    <property type="evidence" value="ECO:0007669"/>
    <property type="project" value="UniProtKB-KW"/>
</dbReference>
<evidence type="ECO:0000256" key="2">
    <source>
        <dbReference type="ARBA" id="ARBA00022630"/>
    </source>
</evidence>
<feature type="binding site" evidence="18">
    <location>
        <position position="142"/>
    </location>
    <ligand>
        <name>FMN</name>
        <dbReference type="ChEBI" id="CHEBI:58210"/>
    </ligand>
</feature>
<keyword evidence="3 16" id="KW-0288">FMN</keyword>
<comment type="caution">
    <text evidence="20">The sequence shown here is derived from an EMBL/GenBank/DDBJ whole genome shotgun (WGS) entry which is preliminary data.</text>
</comment>
<dbReference type="CDD" id="cd02801">
    <property type="entry name" value="DUS_like_FMN"/>
    <property type="match status" value="1"/>
</dbReference>
<sequence>MDSLSLSRIAAPMVNQSDLPFRLLVGKYGATATYTQMLVPDKLLNDRDYLEYHQRDLEISGHANHGKPTTVQLCGHDPEAIVQAGRRMQNLCNGIDLNLGCPQDAAREGRYGAYLLGQKDWPLVTSIVSSMSHSLDVPVTAKLRLCQPSSTTVDLASSLEASGAAWITLHPRTVSARRRRQGAADLEVVKTLKSSLTIPVISNGNVRHWEDIPKNLELTGADGVMVGETLLGNPCLFANFLPDPIDISCEYLELCEQYRNTVTLPIVKAHIRHIVDLQCARRPWFSKFRNALTECSTIEDINHLLRVKVQRWRGRLCHGDSEQDGEDIQS</sequence>
<comment type="similarity">
    <text evidence="16">Belongs to the dus family.</text>
</comment>
<gene>
    <name evidence="20" type="ORF">BD626DRAFT_402583</name>
</gene>
<evidence type="ECO:0000259" key="19">
    <source>
        <dbReference type="Pfam" id="PF01207"/>
    </source>
</evidence>
<evidence type="ECO:0000256" key="3">
    <source>
        <dbReference type="ARBA" id="ARBA00022643"/>
    </source>
</evidence>
<keyword evidence="21" id="KW-1185">Reference proteome</keyword>
<accession>A0A550CFY7</accession>
<evidence type="ECO:0000256" key="4">
    <source>
        <dbReference type="ARBA" id="ARBA00022664"/>
    </source>
</evidence>
<evidence type="ECO:0000256" key="13">
    <source>
        <dbReference type="ARBA" id="ARBA00048934"/>
    </source>
</evidence>
<evidence type="ECO:0000256" key="12">
    <source>
        <dbReference type="ARBA" id="ARBA00048342"/>
    </source>
</evidence>
<dbReference type="InterPro" id="IPR001269">
    <property type="entry name" value="DUS_fam"/>
</dbReference>
<reference evidence="20 21" key="1">
    <citation type="journal article" date="2019" name="New Phytol.">
        <title>Comparative genomics reveals unique wood-decay strategies and fruiting body development in the Schizophyllaceae.</title>
        <authorList>
            <person name="Almasi E."/>
            <person name="Sahu N."/>
            <person name="Krizsan K."/>
            <person name="Balint B."/>
            <person name="Kovacs G.M."/>
            <person name="Kiss B."/>
            <person name="Cseklye J."/>
            <person name="Drula E."/>
            <person name="Henrissat B."/>
            <person name="Nagy I."/>
            <person name="Chovatia M."/>
            <person name="Adam C."/>
            <person name="LaButti K."/>
            <person name="Lipzen A."/>
            <person name="Riley R."/>
            <person name="Grigoriev I.V."/>
            <person name="Nagy L.G."/>
        </authorList>
    </citation>
    <scope>NUCLEOTIDE SEQUENCE [LARGE SCALE GENOMIC DNA]</scope>
    <source>
        <strain evidence="20 21">NL-1724</strain>
    </source>
</reference>
<keyword evidence="8" id="KW-0520">NAD</keyword>
<evidence type="ECO:0000256" key="18">
    <source>
        <dbReference type="PIRSR" id="PIRSR006621-2"/>
    </source>
</evidence>
<comment type="cofactor">
    <cofactor evidence="1 16 18">
        <name>FMN</name>
        <dbReference type="ChEBI" id="CHEBI:58210"/>
    </cofactor>
</comment>
<evidence type="ECO:0000256" key="17">
    <source>
        <dbReference type="PIRSR" id="PIRSR006621-1"/>
    </source>
</evidence>
<dbReference type="InterPro" id="IPR013785">
    <property type="entry name" value="Aldolase_TIM"/>
</dbReference>
<dbReference type="OrthoDB" id="272303at2759"/>
<dbReference type="EC" id="1.3.1.-" evidence="16"/>
<keyword evidence="7 16" id="KW-0560">Oxidoreductase</keyword>
<evidence type="ECO:0000256" key="9">
    <source>
        <dbReference type="ARBA" id="ARBA00038313"/>
    </source>
</evidence>
<protein>
    <recommendedName>
        <fullName evidence="16">tRNA-dihydrouridine synthase</fullName>
        <ecNumber evidence="16">1.3.1.-</ecNumber>
    </recommendedName>
</protein>
<feature type="binding site" evidence="18">
    <location>
        <position position="72"/>
    </location>
    <ligand>
        <name>FMN</name>
        <dbReference type="ChEBI" id="CHEBI:58210"/>
    </ligand>
</feature>
<keyword evidence="6" id="KW-0521">NADP</keyword>
<proteinExistence type="inferred from homology"/>
<dbReference type="PROSITE" id="PS01136">
    <property type="entry name" value="UPF0034"/>
    <property type="match status" value="1"/>
</dbReference>
<feature type="active site" description="Proton donor" evidence="17">
    <location>
        <position position="101"/>
    </location>
</feature>
<keyword evidence="4" id="KW-0507">mRNA processing</keyword>
<dbReference type="SUPFAM" id="SSF51395">
    <property type="entry name" value="FMN-linked oxidoreductases"/>
    <property type="match status" value="1"/>
</dbReference>
<evidence type="ECO:0000256" key="1">
    <source>
        <dbReference type="ARBA" id="ARBA00001917"/>
    </source>
</evidence>
<evidence type="ECO:0000313" key="21">
    <source>
        <dbReference type="Proteomes" id="UP000320762"/>
    </source>
</evidence>
<comment type="function">
    <text evidence="16">Catalyzes the synthesis of dihydrouridine, a modified base found in the D-loop of most tRNAs.</text>
</comment>
<feature type="binding site" evidence="18">
    <location>
        <position position="170"/>
    </location>
    <ligand>
        <name>FMN</name>
        <dbReference type="ChEBI" id="CHEBI:58210"/>
    </ligand>
</feature>
<dbReference type="PANTHER" id="PTHR11082:SF5">
    <property type="entry name" value="TRNA-DIHYDROURIDINE(16_17) SYNTHASE [NAD(P)(+)]-LIKE"/>
    <property type="match status" value="1"/>
</dbReference>
<dbReference type="GO" id="GO:0102262">
    <property type="term" value="F:tRNA-dihydrouridine16 synthase activity"/>
    <property type="evidence" value="ECO:0007669"/>
    <property type="project" value="RHEA"/>
</dbReference>
<evidence type="ECO:0000256" key="5">
    <source>
        <dbReference type="ARBA" id="ARBA00022694"/>
    </source>
</evidence>
<feature type="binding site" evidence="18">
    <location>
        <begin position="12"/>
        <end position="14"/>
    </location>
    <ligand>
        <name>FMN</name>
        <dbReference type="ChEBI" id="CHEBI:58210"/>
    </ligand>
</feature>
<evidence type="ECO:0000313" key="20">
    <source>
        <dbReference type="EMBL" id="TRM63722.1"/>
    </source>
</evidence>
<keyword evidence="18" id="KW-0547">Nucleotide-binding</keyword>
<dbReference type="GO" id="GO:0050660">
    <property type="term" value="F:flavin adenine dinucleotide binding"/>
    <property type="evidence" value="ECO:0007669"/>
    <property type="project" value="InterPro"/>
</dbReference>